<reference evidence="2" key="2">
    <citation type="submission" date="2020-09" db="EMBL/GenBank/DDBJ databases">
        <authorList>
            <person name="Sun Q."/>
            <person name="Zhou Y."/>
        </authorList>
    </citation>
    <scope>NUCLEOTIDE SEQUENCE</scope>
    <source>
        <strain evidence="2">CGMCC 1.12827</strain>
    </source>
</reference>
<sequence>MVPVTKMVPVTTMVPVRKMVGATMVVGQGHGPILARGRDPRTAADQIHLTPVDRSSSVDKPGREEPGPEESHRALSNEQPTAHSGRLYDNVDSELFAVGVDENISSGIPAN</sequence>
<dbReference type="AlphaFoldDB" id="A0A916WVF7"/>
<reference evidence="2" key="1">
    <citation type="journal article" date="2014" name="Int. J. Syst. Evol. Microbiol.">
        <title>Complete genome sequence of Corynebacterium casei LMG S-19264T (=DSM 44701T), isolated from a smear-ripened cheese.</title>
        <authorList>
            <consortium name="US DOE Joint Genome Institute (JGI-PGF)"/>
            <person name="Walter F."/>
            <person name="Albersmeier A."/>
            <person name="Kalinowski J."/>
            <person name="Ruckert C."/>
        </authorList>
    </citation>
    <scope>NUCLEOTIDE SEQUENCE</scope>
    <source>
        <strain evidence="2">CGMCC 1.12827</strain>
    </source>
</reference>
<comment type="caution">
    <text evidence="2">The sequence shown here is derived from an EMBL/GenBank/DDBJ whole genome shotgun (WGS) entry which is preliminary data.</text>
</comment>
<organism evidence="2 3">
    <name type="scientific">Gordonia jinhuaensis</name>
    <dbReference type="NCBI Taxonomy" id="1517702"/>
    <lineage>
        <taxon>Bacteria</taxon>
        <taxon>Bacillati</taxon>
        <taxon>Actinomycetota</taxon>
        <taxon>Actinomycetes</taxon>
        <taxon>Mycobacteriales</taxon>
        <taxon>Gordoniaceae</taxon>
        <taxon>Gordonia</taxon>
    </lineage>
</organism>
<feature type="region of interest" description="Disordered" evidence="1">
    <location>
        <begin position="30"/>
        <end position="88"/>
    </location>
</feature>
<dbReference type="EMBL" id="BMGC01000017">
    <property type="protein sequence ID" value="GGB35771.1"/>
    <property type="molecule type" value="Genomic_DNA"/>
</dbReference>
<accession>A0A916WVF7</accession>
<keyword evidence="3" id="KW-1185">Reference proteome</keyword>
<evidence type="ECO:0000256" key="1">
    <source>
        <dbReference type="SAM" id="MobiDB-lite"/>
    </source>
</evidence>
<gene>
    <name evidence="2" type="ORF">GCM10011489_24760</name>
</gene>
<feature type="compositionally biased region" description="Basic and acidic residues" evidence="1">
    <location>
        <begin position="56"/>
        <end position="75"/>
    </location>
</feature>
<evidence type="ECO:0000313" key="3">
    <source>
        <dbReference type="Proteomes" id="UP000621454"/>
    </source>
</evidence>
<dbReference type="Proteomes" id="UP000621454">
    <property type="component" value="Unassembled WGS sequence"/>
</dbReference>
<evidence type="ECO:0000313" key="2">
    <source>
        <dbReference type="EMBL" id="GGB35771.1"/>
    </source>
</evidence>
<name>A0A916WVF7_9ACTN</name>
<protein>
    <submittedName>
        <fullName evidence="2">Uncharacterized protein</fullName>
    </submittedName>
</protein>
<proteinExistence type="predicted"/>